<evidence type="ECO:0000313" key="1">
    <source>
        <dbReference type="EMBL" id="SFN42456.1"/>
    </source>
</evidence>
<organism evidence="1 2">
    <name type="scientific">Chryseobacterium oleae</name>
    <dbReference type="NCBI Taxonomy" id="491207"/>
    <lineage>
        <taxon>Bacteria</taxon>
        <taxon>Pseudomonadati</taxon>
        <taxon>Bacteroidota</taxon>
        <taxon>Flavobacteriia</taxon>
        <taxon>Flavobacteriales</taxon>
        <taxon>Weeksellaceae</taxon>
        <taxon>Chryseobacterium group</taxon>
        <taxon>Chryseobacterium</taxon>
    </lineage>
</organism>
<dbReference type="Proteomes" id="UP000198769">
    <property type="component" value="Unassembled WGS sequence"/>
</dbReference>
<keyword evidence="2" id="KW-1185">Reference proteome</keyword>
<dbReference type="OrthoDB" id="1257966at2"/>
<dbReference type="EMBL" id="FOVD01000003">
    <property type="protein sequence ID" value="SFN42456.1"/>
    <property type="molecule type" value="Genomic_DNA"/>
</dbReference>
<evidence type="ECO:0000313" key="2">
    <source>
        <dbReference type="Proteomes" id="UP000198769"/>
    </source>
</evidence>
<reference evidence="2" key="1">
    <citation type="submission" date="2016-10" db="EMBL/GenBank/DDBJ databases">
        <authorList>
            <person name="Varghese N."/>
            <person name="Submissions S."/>
        </authorList>
    </citation>
    <scope>NUCLEOTIDE SEQUENCE [LARGE SCALE GENOMIC DNA]</scope>
    <source>
        <strain evidence="2">DSM 25575</strain>
    </source>
</reference>
<dbReference type="RefSeq" id="WP_090024924.1">
    <property type="nucleotide sequence ID" value="NZ_FOVD01000003.1"/>
</dbReference>
<dbReference type="AlphaFoldDB" id="A0A1I4YWM0"/>
<name>A0A1I4YWM0_CHROL</name>
<accession>A0A1I4YWM0</accession>
<gene>
    <name evidence="1" type="ORF">SAMN05421594_2736</name>
</gene>
<protein>
    <submittedName>
        <fullName evidence="1">Uncharacterized protein</fullName>
    </submittedName>
</protein>
<sequence length="177" mass="20698">MSHIVLKKWEHLKKQIIERTGDLDAYALVNLLLDWALEIKLIKDVQVKKYYKDFLENYENLEIENILYTDEVWYSWEEIIQIDILNSNVNSYQRAIVKVRDILFNLLAFKSNKICPCCEDDNLRVFLEKGSERLVFECDICLCLVDEHGNKLESGGIDLTFAPISLIKSKNIEPSPI</sequence>
<proteinExistence type="predicted"/>